<dbReference type="EMBL" id="BTPU01000053">
    <property type="protein sequence ID" value="GMQ63820.1"/>
    <property type="molecule type" value="Genomic_DNA"/>
</dbReference>
<gene>
    <name evidence="1" type="ORF">AN2V17_30560</name>
</gene>
<name>A0ACB5UMH9_9FIRM</name>
<evidence type="ECO:0000313" key="2">
    <source>
        <dbReference type="Proteomes" id="UP001374599"/>
    </source>
</evidence>
<organism evidence="1 2">
    <name type="scientific">Vallitalea maricola</name>
    <dbReference type="NCBI Taxonomy" id="3074433"/>
    <lineage>
        <taxon>Bacteria</taxon>
        <taxon>Bacillati</taxon>
        <taxon>Bacillota</taxon>
        <taxon>Clostridia</taxon>
        <taxon>Lachnospirales</taxon>
        <taxon>Vallitaleaceae</taxon>
        <taxon>Vallitalea</taxon>
    </lineage>
</organism>
<evidence type="ECO:0000313" key="1">
    <source>
        <dbReference type="EMBL" id="GMQ63820.1"/>
    </source>
</evidence>
<protein>
    <submittedName>
        <fullName evidence="1">Uncharacterized protein</fullName>
    </submittedName>
</protein>
<dbReference type="Proteomes" id="UP001374599">
    <property type="component" value="Unassembled WGS sequence"/>
</dbReference>
<reference evidence="1" key="1">
    <citation type="submission" date="2023-09" db="EMBL/GenBank/DDBJ databases">
        <title>Vallitalea sediminicola and Vallitalea maricola sp. nov., anaerobic bacteria isolated from marine sediment.</title>
        <authorList>
            <person name="Hirano S."/>
            <person name="Maeda A."/>
            <person name="Terahara T."/>
            <person name="Mori K."/>
            <person name="Hamada M."/>
            <person name="Matsumoto R."/>
            <person name="Kobayashi T."/>
        </authorList>
    </citation>
    <scope>NUCLEOTIDE SEQUENCE</scope>
    <source>
        <strain evidence="1">AN17-2</strain>
    </source>
</reference>
<proteinExistence type="predicted"/>
<accession>A0ACB5UMH9</accession>
<keyword evidence="2" id="KW-1185">Reference proteome</keyword>
<comment type="caution">
    <text evidence="1">The sequence shown here is derived from an EMBL/GenBank/DDBJ whole genome shotgun (WGS) entry which is preliminary data.</text>
</comment>
<sequence>MNHKKIESLKKEFKKEAVADIDESDIKKVYEYIESGNEQKIKKAIEVAMSNSELQSSIEKRYLILVRARLNNPDATIEDLSKDILKKQERRTFQSKYISKTFISYSYMSDEQTKLIVDFIGAMVKNHLDIEEFISKAKETSNEDELKTLFDKYGSKLKEDIQNEVEKYKEGWYGEICCKLLDMELEKVMFEKTSFYEANKSLVLREYMFFLGMIAEDRLYMDIYQSDIPEFTEVFWMLKEIPKTNWGDTEPNFPELSLSYKRDGIMRIGDDGLWVYILDRYPTFEYHSEEILLCDDGDHERAIESYTKALEKKEDGRGYYGRGLTYLGWNYEKYKLASMDFEKAAMLGVDVSDGYYSIGTYLFNSDCYKEGARYLTKSIESRKNNESYYYRCLCNRNLGMNREALNDIDSAIEIGGEKLKYLSVKALLLNVLNECEGAISLFNRVIKMEPSVDCYWSRGRAYRKLGKYQKTIEDFTAAIELARNKRTISTLLVLRADAYKSLNDMDNVWKDLHCAVEKDPDNAAVYLDTIELYITTCEYAKGLEYIKEHEKEILENCAEHQKLIFLYLKATILITLNMSIESFKKDINTLSNKGMDLEWNFSHTNKWLVESYLSQGKKDEIAHLTEVLAGKKKGK</sequence>